<evidence type="ECO:0000256" key="3">
    <source>
        <dbReference type="ARBA" id="ARBA00022448"/>
    </source>
</evidence>
<dbReference type="InterPro" id="IPR000515">
    <property type="entry name" value="MetI-like"/>
</dbReference>
<keyword evidence="3 8" id="KW-0813">Transport</keyword>
<keyword evidence="6 8" id="KW-1133">Transmembrane helix</keyword>
<keyword evidence="7 8" id="KW-0472">Membrane</keyword>
<dbReference type="PROSITE" id="PS50928">
    <property type="entry name" value="ABC_TM1"/>
    <property type="match status" value="1"/>
</dbReference>
<dbReference type="HOGENOM" id="CLU_077375_0_1_9"/>
<feature type="transmembrane region" description="Helical" evidence="8">
    <location>
        <begin position="88"/>
        <end position="110"/>
    </location>
</feature>
<feature type="domain" description="ABC transmembrane type-1" evidence="9">
    <location>
        <begin position="19"/>
        <end position="213"/>
    </location>
</feature>
<evidence type="ECO:0000256" key="8">
    <source>
        <dbReference type="RuleBase" id="RU363032"/>
    </source>
</evidence>
<keyword evidence="11" id="KW-1185">Reference proteome</keyword>
<dbReference type="FunFam" id="1.10.3720.10:FF:000002">
    <property type="entry name" value="D-methionine ABC transporter permease MetI"/>
    <property type="match status" value="1"/>
</dbReference>
<dbReference type="AlphaFoldDB" id="D9QT56"/>
<dbReference type="InterPro" id="IPR035906">
    <property type="entry name" value="MetI-like_sf"/>
</dbReference>
<feature type="transmembrane region" description="Helical" evidence="8">
    <location>
        <begin position="58"/>
        <end position="82"/>
    </location>
</feature>
<dbReference type="KEGG" id="aar:Acear_2066"/>
<dbReference type="GO" id="GO:0048473">
    <property type="term" value="P:D-methionine transmembrane transport"/>
    <property type="evidence" value="ECO:0007669"/>
    <property type="project" value="TreeGrafter"/>
</dbReference>
<evidence type="ECO:0000256" key="4">
    <source>
        <dbReference type="ARBA" id="ARBA00022475"/>
    </source>
</evidence>
<comment type="subcellular location">
    <subcellularLocation>
        <location evidence="1 8">Cell membrane</location>
        <topology evidence="1 8">Multi-pass membrane protein</topology>
    </subcellularLocation>
</comment>
<evidence type="ECO:0000256" key="7">
    <source>
        <dbReference type="ARBA" id="ARBA00023136"/>
    </source>
</evidence>
<dbReference type="PANTHER" id="PTHR30450:SF1">
    <property type="entry name" value="D-METHIONINE TRANSPORT SYSTEM PERMEASE PROTEIN METI-RELATED"/>
    <property type="match status" value="1"/>
</dbReference>
<dbReference type="NCBIfam" id="NF008049">
    <property type="entry name" value="PRK10782.1"/>
    <property type="match status" value="1"/>
</dbReference>
<dbReference type="RefSeq" id="WP_013278999.1">
    <property type="nucleotide sequence ID" value="NC_014378.1"/>
</dbReference>
<dbReference type="eggNOG" id="COG2011">
    <property type="taxonomic scope" value="Bacteria"/>
</dbReference>
<evidence type="ECO:0000313" key="11">
    <source>
        <dbReference type="Proteomes" id="UP000001661"/>
    </source>
</evidence>
<evidence type="ECO:0000313" key="10">
    <source>
        <dbReference type="EMBL" id="ADL13556.1"/>
    </source>
</evidence>
<accession>D9QT56</accession>
<evidence type="ECO:0000256" key="5">
    <source>
        <dbReference type="ARBA" id="ARBA00022692"/>
    </source>
</evidence>
<evidence type="ECO:0000256" key="2">
    <source>
        <dbReference type="ARBA" id="ARBA00007069"/>
    </source>
</evidence>
<dbReference type="Pfam" id="PF00528">
    <property type="entry name" value="BPD_transp_1"/>
    <property type="match status" value="1"/>
</dbReference>
<dbReference type="InterPro" id="IPR051322">
    <property type="entry name" value="AA_ABC_Transporter_Permease"/>
</dbReference>
<reference evidence="10 11" key="1">
    <citation type="journal article" date="2010" name="Stand. Genomic Sci.">
        <title>Complete genome sequence of Acetohalobium arabaticum type strain (Z-7288).</title>
        <authorList>
            <person name="Sikorski J."/>
            <person name="Lapidus A."/>
            <person name="Chertkov O."/>
            <person name="Lucas S."/>
            <person name="Copeland A."/>
            <person name="Glavina Del Rio T."/>
            <person name="Nolan M."/>
            <person name="Tice H."/>
            <person name="Cheng J.F."/>
            <person name="Han C."/>
            <person name="Brambilla E."/>
            <person name="Pitluck S."/>
            <person name="Liolios K."/>
            <person name="Ivanova N."/>
            <person name="Mavromatis K."/>
            <person name="Mikhailova N."/>
            <person name="Pati A."/>
            <person name="Bruce D."/>
            <person name="Detter C."/>
            <person name="Tapia R."/>
            <person name="Goodwin L."/>
            <person name="Chen A."/>
            <person name="Palaniappan K."/>
            <person name="Land M."/>
            <person name="Hauser L."/>
            <person name="Chang Y.J."/>
            <person name="Jeffries C.D."/>
            <person name="Rohde M."/>
            <person name="Goker M."/>
            <person name="Spring S."/>
            <person name="Woyke T."/>
            <person name="Bristow J."/>
            <person name="Eisen J.A."/>
            <person name="Markowitz V."/>
            <person name="Hugenholtz P."/>
            <person name="Kyrpides N.C."/>
            <person name="Klenk H.P."/>
        </authorList>
    </citation>
    <scope>NUCLEOTIDE SEQUENCE [LARGE SCALE GENOMIC DNA]</scope>
    <source>
        <strain evidence="11">ATCC 49924 / DSM 5501 / Z-7288</strain>
    </source>
</reference>
<comment type="similarity">
    <text evidence="2">Belongs to the binding-protein-dependent transport system permease family. CysTW subfamily.</text>
</comment>
<dbReference type="SUPFAM" id="SSF161098">
    <property type="entry name" value="MetI-like"/>
    <property type="match status" value="1"/>
</dbReference>
<organism evidence="10 11">
    <name type="scientific">Acetohalobium arabaticum (strain ATCC 49924 / DSM 5501 / Z-7288)</name>
    <dbReference type="NCBI Taxonomy" id="574087"/>
    <lineage>
        <taxon>Bacteria</taxon>
        <taxon>Bacillati</taxon>
        <taxon>Bacillota</taxon>
        <taxon>Clostridia</taxon>
        <taxon>Halanaerobiales</taxon>
        <taxon>Halobacteroidaceae</taxon>
        <taxon>Acetohalobium</taxon>
    </lineage>
</organism>
<dbReference type="GO" id="GO:0005886">
    <property type="term" value="C:plasma membrane"/>
    <property type="evidence" value="ECO:0007669"/>
    <property type="project" value="UniProtKB-SubCell"/>
</dbReference>
<name>D9QT56_ACEAZ</name>
<dbReference type="Gene3D" id="1.10.3720.10">
    <property type="entry name" value="MetI-like"/>
    <property type="match status" value="1"/>
</dbReference>
<proteinExistence type="inferred from homology"/>
<protein>
    <submittedName>
        <fullName evidence="10">Binding-protein-dependent transport systems inner membrane component</fullName>
    </submittedName>
</protein>
<feature type="transmembrane region" description="Helical" evidence="8">
    <location>
        <begin position="23"/>
        <end position="46"/>
    </location>
</feature>
<sequence length="224" mass="23716">MNILLKQLVSDGALLWQGLYETIYMVLVSMGIATLFGIPLGVAVVVTEPDRVLENKKVNFVLGAIINVARSIPFIILMVAIIPVTRLLVGTSIGTTAAIVPLAVAAIPFIGRVVENSLKEVDPGVIEAAEAMGATPWEIIIKVLIPEALPSLILGLTLTIISLIGFSAIVGAIGGGGLGDIAIRYGYQRFQGDIMLKTVVILVILVQVIQSIGNWLANRLNRAA</sequence>
<gene>
    <name evidence="10" type="ordered locus">Acear_2066</name>
</gene>
<feature type="transmembrane region" description="Helical" evidence="8">
    <location>
        <begin position="194"/>
        <end position="217"/>
    </location>
</feature>
<feature type="transmembrane region" description="Helical" evidence="8">
    <location>
        <begin position="152"/>
        <end position="174"/>
    </location>
</feature>
<evidence type="ECO:0000256" key="6">
    <source>
        <dbReference type="ARBA" id="ARBA00022989"/>
    </source>
</evidence>
<dbReference type="CDD" id="cd06261">
    <property type="entry name" value="TM_PBP2"/>
    <property type="match status" value="1"/>
</dbReference>
<evidence type="ECO:0000259" key="9">
    <source>
        <dbReference type="PROSITE" id="PS50928"/>
    </source>
</evidence>
<dbReference type="PANTHER" id="PTHR30450">
    <property type="entry name" value="ABC TRANSPORTER PERMEASE"/>
    <property type="match status" value="1"/>
</dbReference>
<keyword evidence="4" id="KW-1003">Cell membrane</keyword>
<dbReference type="STRING" id="574087.Acear_2066"/>
<evidence type="ECO:0000256" key="1">
    <source>
        <dbReference type="ARBA" id="ARBA00004651"/>
    </source>
</evidence>
<keyword evidence="5 8" id="KW-0812">Transmembrane</keyword>
<dbReference type="Proteomes" id="UP000001661">
    <property type="component" value="Chromosome"/>
</dbReference>
<dbReference type="EMBL" id="CP002105">
    <property type="protein sequence ID" value="ADL13556.1"/>
    <property type="molecule type" value="Genomic_DNA"/>
</dbReference>